<keyword evidence="14" id="KW-1185">Reference proteome</keyword>
<gene>
    <name evidence="13" type="ORF">BV898_04789</name>
</gene>
<evidence type="ECO:0000256" key="12">
    <source>
        <dbReference type="SAM" id="Phobius"/>
    </source>
</evidence>
<evidence type="ECO:0000256" key="2">
    <source>
        <dbReference type="ARBA" id="ARBA00004760"/>
    </source>
</evidence>
<evidence type="ECO:0000256" key="1">
    <source>
        <dbReference type="ARBA" id="ARBA00004141"/>
    </source>
</evidence>
<evidence type="ECO:0000256" key="4">
    <source>
        <dbReference type="ARBA" id="ARBA00006739"/>
    </source>
</evidence>
<evidence type="ECO:0000313" key="13">
    <source>
        <dbReference type="EMBL" id="OQV21305.1"/>
    </source>
</evidence>
<dbReference type="Proteomes" id="UP000192578">
    <property type="component" value="Unassembled WGS sequence"/>
</dbReference>
<evidence type="ECO:0000256" key="10">
    <source>
        <dbReference type="ARBA" id="ARBA00023136"/>
    </source>
</evidence>
<dbReference type="InterPro" id="IPR029044">
    <property type="entry name" value="Nucleotide-diphossugar_trans"/>
</dbReference>
<dbReference type="UniPathway" id="UPA00222"/>
<comment type="similarity">
    <text evidence="4">Belongs to the glycosyltransferase 2 family.</text>
</comment>
<proteinExistence type="inferred from homology"/>
<evidence type="ECO:0000256" key="6">
    <source>
        <dbReference type="ARBA" id="ARBA00022676"/>
    </source>
</evidence>
<feature type="compositionally biased region" description="Low complexity" evidence="11">
    <location>
        <begin position="606"/>
        <end position="616"/>
    </location>
</feature>
<feature type="compositionally biased region" description="Polar residues" evidence="11">
    <location>
        <begin position="591"/>
        <end position="605"/>
    </location>
</feature>
<evidence type="ECO:0000256" key="5">
    <source>
        <dbReference type="ARBA" id="ARBA00012699"/>
    </source>
</evidence>
<dbReference type="AlphaFoldDB" id="A0A1W0X1H0"/>
<organism evidence="13 14">
    <name type="scientific">Hypsibius exemplaris</name>
    <name type="common">Freshwater tardigrade</name>
    <dbReference type="NCBI Taxonomy" id="2072580"/>
    <lineage>
        <taxon>Eukaryota</taxon>
        <taxon>Metazoa</taxon>
        <taxon>Ecdysozoa</taxon>
        <taxon>Tardigrada</taxon>
        <taxon>Eutardigrada</taxon>
        <taxon>Parachela</taxon>
        <taxon>Hypsibioidea</taxon>
        <taxon>Hypsibiidae</taxon>
        <taxon>Hypsibius</taxon>
    </lineage>
</organism>
<dbReference type="InterPro" id="IPR025993">
    <property type="entry name" value="Ceramide_glucosylTrfase"/>
</dbReference>
<comment type="caution">
    <text evidence="13">The sequence shown here is derived from an EMBL/GenBank/DDBJ whole genome shotgun (WGS) entry which is preliminary data.</text>
</comment>
<keyword evidence="6" id="KW-0328">Glycosyltransferase</keyword>
<evidence type="ECO:0000256" key="9">
    <source>
        <dbReference type="ARBA" id="ARBA00022989"/>
    </source>
</evidence>
<dbReference type="SUPFAM" id="SSF53448">
    <property type="entry name" value="Nucleotide-diphospho-sugar transferases"/>
    <property type="match status" value="1"/>
</dbReference>
<feature type="compositionally biased region" description="Low complexity" evidence="11">
    <location>
        <begin position="837"/>
        <end position="859"/>
    </location>
</feature>
<feature type="region of interest" description="Disordered" evidence="11">
    <location>
        <begin position="587"/>
        <end position="654"/>
    </location>
</feature>
<protein>
    <recommendedName>
        <fullName evidence="5">ceramide glucosyltransferase</fullName>
        <ecNumber evidence="5">2.4.1.80</ecNumber>
    </recommendedName>
</protein>
<evidence type="ECO:0000256" key="11">
    <source>
        <dbReference type="SAM" id="MobiDB-lite"/>
    </source>
</evidence>
<comment type="subcellular location">
    <subcellularLocation>
        <location evidence="1">Membrane</location>
        <topology evidence="1">Multi-pass membrane protein</topology>
    </subcellularLocation>
</comment>
<keyword evidence="8 12" id="KW-0812">Transmembrane</keyword>
<evidence type="ECO:0000256" key="3">
    <source>
        <dbReference type="ARBA" id="ARBA00004991"/>
    </source>
</evidence>
<dbReference type="OrthoDB" id="1483400at2759"/>
<evidence type="ECO:0000313" key="14">
    <source>
        <dbReference type="Proteomes" id="UP000192578"/>
    </source>
</evidence>
<dbReference type="EMBL" id="MTYJ01000024">
    <property type="protein sequence ID" value="OQV21305.1"/>
    <property type="molecule type" value="Genomic_DNA"/>
</dbReference>
<feature type="transmembrane region" description="Helical" evidence="12">
    <location>
        <begin position="51"/>
        <end position="77"/>
    </location>
</feature>
<reference evidence="14" key="1">
    <citation type="submission" date="2017-01" db="EMBL/GenBank/DDBJ databases">
        <title>Comparative genomics of anhydrobiosis in the tardigrade Hypsibius dujardini.</title>
        <authorList>
            <person name="Yoshida Y."/>
            <person name="Koutsovoulos G."/>
            <person name="Laetsch D."/>
            <person name="Stevens L."/>
            <person name="Kumar S."/>
            <person name="Horikawa D."/>
            <person name="Ishino K."/>
            <person name="Komine S."/>
            <person name="Tomita M."/>
            <person name="Blaxter M."/>
            <person name="Arakawa K."/>
        </authorList>
    </citation>
    <scope>NUCLEOTIDE SEQUENCE [LARGE SCALE GENOMIC DNA]</scope>
    <source>
        <strain evidence="14">Z151</strain>
    </source>
</reference>
<dbReference type="PANTHER" id="PTHR12726:SF0">
    <property type="entry name" value="CERAMIDE GLUCOSYLTRANSFERASE"/>
    <property type="match status" value="1"/>
</dbReference>
<dbReference type="GO" id="GO:0006679">
    <property type="term" value="P:glucosylceramide biosynthetic process"/>
    <property type="evidence" value="ECO:0007669"/>
    <property type="project" value="TreeGrafter"/>
</dbReference>
<dbReference type="EC" id="2.4.1.80" evidence="5"/>
<feature type="compositionally biased region" description="Basic and acidic residues" evidence="11">
    <location>
        <begin position="820"/>
        <end position="836"/>
    </location>
</feature>
<comment type="pathway">
    <text evidence="3">Sphingolipid metabolism.</text>
</comment>
<sequence length="882" mass="97208">MTQEYRGTSPNVSARVPPLASPSSSVVVVVVDRPRGIGVASMYHSGSPGDLALVVLAVVIFVFWLGVWTLHCVSIMYGKWRLYRSTTVQFHDVPAGRIRQQQQQAEPNQYVAVAVACDELVDLVEGGGGSDVAALIDDPQQAASSTIMSSSWPSSSTVIQVERDGDQQNITLFSGGLLPGVSVLKPLVGVDQYLMANLESFFTMIYPRFQLLFCVSDESDPAIMVVRSLMNKYPSVDARIFIGGENVGVNPKINNMMPGYRASAYDLLLVSDSSIMMRKDTLLDMVSTMLLPDLDRDQPKSRLHRAWDLIRNRGPTNGVGLVHQMPFSMDRVEFGFPACLEKVYFGSTHARIYLAADFLGINCPTGMSALMRKNLLDNRGGMAAFGKYLAEDYFFAKAMTDQGWRICISSQPAWQNSAVCHLAHFQDRLDRWAKLRFAMVPLATLLEPLQECVLLGVMASLAVSFLFGFSALGVFLVHIITWFLLDWTLLKTVQYGRLSYSKLDFITCWLFRESTCTMMFIKSLLNPRIQWKNGYYRLKWGGLAEVIKSPDMHYALGDSCSTRSHSSTSSSDSSVILQMNDLIISGRPTKDQTNSSMQAEHSLQLSSSSSSSSSSSTAEGVLLVDTSSSAGGGGGSVAARSRSRHVRSRSLPQKNPVVTLLHSLSSKLPIHSARRTNFDRTHSTLSPAPLLAIHPHCRVLARGRLRLRTSSPVDVFARGRLRPRTSLTAEVFDRGRLQPRTSSTADVFDCGRLRPRTSLIISCRRQMVLTGYRQLCEYASAIPKHSRNLMSLVTPEFVPTDGRATDGRTDNGRTNNGRTDNGRTDNGRTDNGRTDNGRTNNGRTDNGRTNNGRTNNGRTDNGRTDNGRTDNGRTDNGQKGEG</sequence>
<keyword evidence="9 12" id="KW-1133">Transmembrane helix</keyword>
<feature type="region of interest" description="Disordered" evidence="11">
    <location>
        <begin position="797"/>
        <end position="882"/>
    </location>
</feature>
<comment type="pathway">
    <text evidence="2">Lipid metabolism; sphingolipid metabolism.</text>
</comment>
<accession>A0A1W0X1H0</accession>
<dbReference type="Gene3D" id="3.90.550.10">
    <property type="entry name" value="Spore Coat Polysaccharide Biosynthesis Protein SpsA, Chain A"/>
    <property type="match status" value="1"/>
</dbReference>
<keyword evidence="7" id="KW-0808">Transferase</keyword>
<evidence type="ECO:0000256" key="8">
    <source>
        <dbReference type="ARBA" id="ARBA00022692"/>
    </source>
</evidence>
<evidence type="ECO:0000256" key="7">
    <source>
        <dbReference type="ARBA" id="ARBA00022679"/>
    </source>
</evidence>
<dbReference type="GO" id="GO:0008120">
    <property type="term" value="F:ceramide glucosyltransferase activity"/>
    <property type="evidence" value="ECO:0007669"/>
    <property type="project" value="UniProtKB-EC"/>
</dbReference>
<keyword evidence="10 12" id="KW-0472">Membrane</keyword>
<dbReference type="PANTHER" id="PTHR12726">
    <property type="entry name" value="CERAMIDE GLUCOSYLTRANSFERASE"/>
    <property type="match status" value="1"/>
</dbReference>
<dbReference type="CDD" id="cd02520">
    <property type="entry name" value="Glucosylceramide_synthase"/>
    <property type="match status" value="1"/>
</dbReference>
<feature type="compositionally biased region" description="Basic and acidic residues" evidence="11">
    <location>
        <begin position="860"/>
        <end position="882"/>
    </location>
</feature>
<feature type="transmembrane region" description="Helical" evidence="12">
    <location>
        <begin position="465"/>
        <end position="485"/>
    </location>
</feature>
<dbReference type="GO" id="GO:0016020">
    <property type="term" value="C:membrane"/>
    <property type="evidence" value="ECO:0007669"/>
    <property type="project" value="UniProtKB-SubCell"/>
</dbReference>
<name>A0A1W0X1H0_HYPEX</name>
<dbReference type="Pfam" id="PF13506">
    <property type="entry name" value="Glyco_transf_21"/>
    <property type="match status" value="2"/>
</dbReference>